<reference evidence="13 14" key="1">
    <citation type="submission" date="2020-08" db="EMBL/GenBank/DDBJ databases">
        <title>Genome public.</title>
        <authorList>
            <person name="Liu C."/>
            <person name="Sun Q."/>
        </authorList>
    </citation>
    <scope>NUCLEOTIDE SEQUENCE [LARGE SCALE GENOMIC DNA]</scope>
    <source>
        <strain evidence="13 14">NSJ-46</strain>
    </source>
</reference>
<name>A0ABR7NFE8_9FIRM</name>
<evidence type="ECO:0000256" key="4">
    <source>
        <dbReference type="ARBA" id="ARBA00022692"/>
    </source>
</evidence>
<feature type="transmembrane region" description="Helical" evidence="11">
    <location>
        <begin position="245"/>
        <end position="264"/>
    </location>
</feature>
<evidence type="ECO:0000259" key="12">
    <source>
        <dbReference type="Pfam" id="PF02096"/>
    </source>
</evidence>
<keyword evidence="14" id="KW-1185">Reference proteome</keyword>
<feature type="transmembrane region" description="Helical" evidence="11">
    <location>
        <begin position="12"/>
        <end position="32"/>
    </location>
</feature>
<protein>
    <submittedName>
        <fullName evidence="13">YidC/Oxa1 family membrane protein insertase</fullName>
    </submittedName>
</protein>
<evidence type="ECO:0000256" key="1">
    <source>
        <dbReference type="ARBA" id="ARBA00004651"/>
    </source>
</evidence>
<dbReference type="CDD" id="cd20070">
    <property type="entry name" value="5TM_YidC_Alb3"/>
    <property type="match status" value="1"/>
</dbReference>
<dbReference type="NCBIfam" id="TIGR03592">
    <property type="entry name" value="yidC_oxa1_cterm"/>
    <property type="match status" value="1"/>
</dbReference>
<evidence type="ECO:0000256" key="8">
    <source>
        <dbReference type="ARBA" id="ARBA00023186"/>
    </source>
</evidence>
<dbReference type="Pfam" id="PF02096">
    <property type="entry name" value="60KD_IMP"/>
    <property type="match status" value="1"/>
</dbReference>
<keyword evidence="6 11" id="KW-1133">Transmembrane helix</keyword>
<evidence type="ECO:0000256" key="5">
    <source>
        <dbReference type="ARBA" id="ARBA00022927"/>
    </source>
</evidence>
<comment type="subcellular location">
    <subcellularLocation>
        <location evidence="1">Cell membrane</location>
        <topology evidence="1">Multi-pass membrane protein</topology>
    </subcellularLocation>
    <subcellularLocation>
        <location evidence="9">Membrane</location>
        <topology evidence="9">Multi-pass membrane protein</topology>
    </subcellularLocation>
</comment>
<dbReference type="PANTHER" id="PTHR12428:SF65">
    <property type="entry name" value="CYTOCHROME C OXIDASE ASSEMBLY PROTEIN COX18, MITOCHONDRIAL"/>
    <property type="match status" value="1"/>
</dbReference>
<feature type="region of interest" description="Disordered" evidence="10">
    <location>
        <begin position="411"/>
        <end position="433"/>
    </location>
</feature>
<keyword evidence="7 11" id="KW-0472">Membrane</keyword>
<evidence type="ECO:0000256" key="11">
    <source>
        <dbReference type="SAM" id="Phobius"/>
    </source>
</evidence>
<dbReference type="RefSeq" id="WP_249309840.1">
    <property type="nucleotide sequence ID" value="NZ_JACRSZ010000020.1"/>
</dbReference>
<dbReference type="InterPro" id="IPR028055">
    <property type="entry name" value="YidC/Oxa/ALB_C"/>
</dbReference>
<evidence type="ECO:0000256" key="2">
    <source>
        <dbReference type="ARBA" id="ARBA00022448"/>
    </source>
</evidence>
<evidence type="ECO:0000256" key="7">
    <source>
        <dbReference type="ARBA" id="ARBA00023136"/>
    </source>
</evidence>
<dbReference type="PANTHER" id="PTHR12428">
    <property type="entry name" value="OXA1"/>
    <property type="match status" value="1"/>
</dbReference>
<evidence type="ECO:0000256" key="9">
    <source>
        <dbReference type="RuleBase" id="RU003945"/>
    </source>
</evidence>
<evidence type="ECO:0000256" key="10">
    <source>
        <dbReference type="SAM" id="MobiDB-lite"/>
    </source>
</evidence>
<feature type="transmembrane region" description="Helical" evidence="11">
    <location>
        <begin position="38"/>
        <end position="59"/>
    </location>
</feature>
<gene>
    <name evidence="13" type="ORF">H8716_15070</name>
</gene>
<comment type="caution">
    <text evidence="13">The sequence shown here is derived from an EMBL/GenBank/DDBJ whole genome shotgun (WGS) entry which is preliminary data.</text>
</comment>
<organism evidence="13 14">
    <name type="scientific">Jingyaoa shaoxingensis</name>
    <dbReference type="NCBI Taxonomy" id="2763671"/>
    <lineage>
        <taxon>Bacteria</taxon>
        <taxon>Bacillati</taxon>
        <taxon>Bacillota</taxon>
        <taxon>Clostridia</taxon>
        <taxon>Lachnospirales</taxon>
        <taxon>Lachnospiraceae</taxon>
        <taxon>Jingyaoa</taxon>
    </lineage>
</organism>
<dbReference type="InterPro" id="IPR047196">
    <property type="entry name" value="YidC_ALB_C"/>
</dbReference>
<evidence type="ECO:0000256" key="3">
    <source>
        <dbReference type="ARBA" id="ARBA00022475"/>
    </source>
</evidence>
<proteinExistence type="inferred from homology"/>
<evidence type="ECO:0000313" key="13">
    <source>
        <dbReference type="EMBL" id="MBC8574378.1"/>
    </source>
</evidence>
<evidence type="ECO:0000313" key="14">
    <source>
        <dbReference type="Proteomes" id="UP000657421"/>
    </source>
</evidence>
<keyword evidence="4 9" id="KW-0812">Transmembrane</keyword>
<dbReference type="InterPro" id="IPR001708">
    <property type="entry name" value="YidC/ALB3/OXA1/COX18"/>
</dbReference>
<feature type="transmembrane region" description="Helical" evidence="11">
    <location>
        <begin position="293"/>
        <end position="315"/>
    </location>
</feature>
<dbReference type="EMBL" id="JACRSZ010000020">
    <property type="protein sequence ID" value="MBC8574378.1"/>
    <property type="molecule type" value="Genomic_DNA"/>
</dbReference>
<feature type="domain" description="Membrane insertase YidC/Oxa/ALB C-terminal" evidence="12">
    <location>
        <begin position="42"/>
        <end position="329"/>
    </location>
</feature>
<keyword evidence="2" id="KW-0813">Transport</keyword>
<accession>A0ABR7NFE8</accession>
<comment type="similarity">
    <text evidence="9">Belongs to the OXA1/ALB3/YidC family.</text>
</comment>
<sequence>MKTTVLTKSNVFIIGPVATLLGFIINALYLFLSGAFNIQNIGLCIILFTIVINVLMLPLTIKQQKSSKLTQVMNPELQAIAKKYKNKKDQASMMKMQEEQQAVYAKYGISPMGSCLPMLIQMPILFAMYQVIWKVPAYVKSVYNMYTALVSDVLASTQMQTFLSDFSTNARVNLDKVGFTNDSVVDILHSMTPANWAAFADKFPDYKDVIEQTAAQAAHVNQFLTINITDSPFAIIKDSFANHQWLALVIAILIPLLAGLTQYLNTKLIPQPESNGDDTNSAMNSSMKTMNTMMPLMSVFFCFTFSTGIGIYWVASSAVRCVIQLIVNKRMEKVDIEEMVKQNMEKYNEKRVKQGLRPENISGQAKKNLKNLQNPVVEDEEAIRNKNEKRLQSMKDSTEYYNKAAKPGSIASKARMVEQYNEKNNKNAKSYKK</sequence>
<keyword evidence="8" id="KW-0143">Chaperone</keyword>
<evidence type="ECO:0000256" key="6">
    <source>
        <dbReference type="ARBA" id="ARBA00022989"/>
    </source>
</evidence>
<dbReference type="Proteomes" id="UP000657421">
    <property type="component" value="Unassembled WGS sequence"/>
</dbReference>
<keyword evidence="3" id="KW-1003">Cell membrane</keyword>
<keyword evidence="5" id="KW-0653">Protein transport</keyword>